<dbReference type="Proteomes" id="UP000887565">
    <property type="component" value="Unplaced"/>
</dbReference>
<dbReference type="WBParaSite" id="nRc.2.0.1.t31223-RA">
    <property type="protein sequence ID" value="nRc.2.0.1.t31223-RA"/>
    <property type="gene ID" value="nRc.2.0.1.g31223"/>
</dbReference>
<protein>
    <submittedName>
        <fullName evidence="3">Uncharacterized protein</fullName>
    </submittedName>
</protein>
<evidence type="ECO:0000313" key="2">
    <source>
        <dbReference type="Proteomes" id="UP000887565"/>
    </source>
</evidence>
<proteinExistence type="predicted"/>
<feature type="region of interest" description="Disordered" evidence="1">
    <location>
        <begin position="287"/>
        <end position="326"/>
    </location>
</feature>
<name>A0A915K003_ROMCU</name>
<dbReference type="AlphaFoldDB" id="A0A915K003"/>
<feature type="compositionally biased region" description="Basic residues" evidence="1">
    <location>
        <begin position="138"/>
        <end position="154"/>
    </location>
</feature>
<feature type="compositionally biased region" description="Low complexity" evidence="1">
    <location>
        <begin position="291"/>
        <end position="305"/>
    </location>
</feature>
<evidence type="ECO:0000313" key="3">
    <source>
        <dbReference type="WBParaSite" id="nRc.2.0.1.t31223-RA"/>
    </source>
</evidence>
<feature type="compositionally biased region" description="Polar residues" evidence="1">
    <location>
        <begin position="312"/>
        <end position="326"/>
    </location>
</feature>
<keyword evidence="2" id="KW-1185">Reference proteome</keyword>
<sequence>MPCFRSFYFFAHPPQHLLSREWPRKFPTPVAAQALGAPGVSWNQRVAGSLPNVFEIAYRAQAQRPDLQAFANPLLYANQWPGTSAHPNTAAAAQLMVQTNQPSAQCPVSQSPVYLLHQQHSREIGQPSGYQRSSHQQHAVHRGRSPGSHPHYHPYRTPSPHHSPVGSAVGSPNLRARSPDRPQLTPPCQSASYLVPPQDSGWRRTHSDPGIHASVTDPNVIGQNVDGQLSYPSSAMNHMDSSCNSPNIDVNMSNAYLDPKLNLYYPGVLRSKPDDPGINMQTLNINPGDLSAGSSQASISSNTGSLPDLTQVPPSTMGQPPTTETV</sequence>
<reference evidence="3" key="1">
    <citation type="submission" date="2022-11" db="UniProtKB">
        <authorList>
            <consortium name="WormBaseParasite"/>
        </authorList>
    </citation>
    <scope>IDENTIFICATION</scope>
</reference>
<feature type="compositionally biased region" description="Polar residues" evidence="1">
    <location>
        <begin position="128"/>
        <end position="137"/>
    </location>
</feature>
<accession>A0A915K003</accession>
<organism evidence="2 3">
    <name type="scientific">Romanomermis culicivorax</name>
    <name type="common">Nematode worm</name>
    <dbReference type="NCBI Taxonomy" id="13658"/>
    <lineage>
        <taxon>Eukaryota</taxon>
        <taxon>Metazoa</taxon>
        <taxon>Ecdysozoa</taxon>
        <taxon>Nematoda</taxon>
        <taxon>Enoplea</taxon>
        <taxon>Dorylaimia</taxon>
        <taxon>Mermithida</taxon>
        <taxon>Mermithoidea</taxon>
        <taxon>Mermithidae</taxon>
        <taxon>Romanomermis</taxon>
    </lineage>
</organism>
<evidence type="ECO:0000256" key="1">
    <source>
        <dbReference type="SAM" id="MobiDB-lite"/>
    </source>
</evidence>
<feature type="region of interest" description="Disordered" evidence="1">
    <location>
        <begin position="121"/>
        <end position="217"/>
    </location>
</feature>